<dbReference type="OrthoDB" id="322544at2"/>
<dbReference type="InterPro" id="IPR036259">
    <property type="entry name" value="MFS_trans_sf"/>
</dbReference>
<protein>
    <recommendedName>
        <fullName evidence="7">Major facilitator superfamily (MFS) profile domain-containing protein</fullName>
    </recommendedName>
</protein>
<evidence type="ECO:0000256" key="2">
    <source>
        <dbReference type="ARBA" id="ARBA00022475"/>
    </source>
</evidence>
<feature type="transmembrane region" description="Helical" evidence="6">
    <location>
        <begin position="284"/>
        <end position="303"/>
    </location>
</feature>
<dbReference type="GO" id="GO:0022857">
    <property type="term" value="F:transmembrane transporter activity"/>
    <property type="evidence" value="ECO:0007669"/>
    <property type="project" value="InterPro"/>
</dbReference>
<evidence type="ECO:0000256" key="3">
    <source>
        <dbReference type="ARBA" id="ARBA00022692"/>
    </source>
</evidence>
<feature type="transmembrane region" description="Helical" evidence="6">
    <location>
        <begin position="102"/>
        <end position="121"/>
    </location>
</feature>
<proteinExistence type="predicted"/>
<name>A0A2N0AH57_9LEPT</name>
<feature type="transmembrane region" description="Helical" evidence="6">
    <location>
        <begin position="369"/>
        <end position="389"/>
    </location>
</feature>
<feature type="domain" description="Major facilitator superfamily (MFS) profile" evidence="7">
    <location>
        <begin position="176"/>
        <end position="399"/>
    </location>
</feature>
<keyword evidence="5 6" id="KW-0472">Membrane</keyword>
<dbReference type="PANTHER" id="PTHR23513:SF6">
    <property type="entry name" value="MAJOR FACILITATOR SUPERFAMILY ASSOCIATED DOMAIN-CONTAINING PROTEIN"/>
    <property type="match status" value="1"/>
</dbReference>
<dbReference type="PANTHER" id="PTHR23513">
    <property type="entry name" value="INTEGRAL MEMBRANE EFFLUX PROTEIN-RELATED"/>
    <property type="match status" value="1"/>
</dbReference>
<reference evidence="8 9" key="1">
    <citation type="submission" date="2017-07" db="EMBL/GenBank/DDBJ databases">
        <title>Leptospira spp. isolated from tropical soils.</title>
        <authorList>
            <person name="Thibeaux R."/>
            <person name="Iraola G."/>
            <person name="Ferres I."/>
            <person name="Bierque E."/>
            <person name="Girault D."/>
            <person name="Soupe-Gilbert M.-E."/>
            <person name="Picardeau M."/>
            <person name="Goarant C."/>
        </authorList>
    </citation>
    <scope>NUCLEOTIDE SEQUENCE [LARGE SCALE GENOMIC DNA]</scope>
    <source>
        <strain evidence="8 9">FH2-B-A1</strain>
    </source>
</reference>
<dbReference type="Pfam" id="PF07690">
    <property type="entry name" value="MFS_1"/>
    <property type="match status" value="1"/>
</dbReference>
<comment type="subcellular location">
    <subcellularLocation>
        <location evidence="1">Cell membrane</location>
        <topology evidence="1">Multi-pass membrane protein</topology>
    </subcellularLocation>
</comment>
<dbReference type="GO" id="GO:0005886">
    <property type="term" value="C:plasma membrane"/>
    <property type="evidence" value="ECO:0007669"/>
    <property type="project" value="UniProtKB-SubCell"/>
</dbReference>
<dbReference type="InterPro" id="IPR011701">
    <property type="entry name" value="MFS"/>
</dbReference>
<feature type="transmembrane region" description="Helical" evidence="6">
    <location>
        <begin position="12"/>
        <end position="33"/>
    </location>
</feature>
<feature type="transmembrane region" description="Helical" evidence="6">
    <location>
        <begin position="254"/>
        <end position="272"/>
    </location>
</feature>
<keyword evidence="2" id="KW-1003">Cell membrane</keyword>
<dbReference type="Gene3D" id="1.20.1250.20">
    <property type="entry name" value="MFS general substrate transporter like domains"/>
    <property type="match status" value="2"/>
</dbReference>
<feature type="transmembrane region" description="Helical" evidence="6">
    <location>
        <begin position="221"/>
        <end position="242"/>
    </location>
</feature>
<dbReference type="Proteomes" id="UP000232145">
    <property type="component" value="Unassembled WGS sequence"/>
</dbReference>
<evidence type="ECO:0000259" key="7">
    <source>
        <dbReference type="PROSITE" id="PS50850"/>
    </source>
</evidence>
<evidence type="ECO:0000256" key="6">
    <source>
        <dbReference type="SAM" id="Phobius"/>
    </source>
</evidence>
<keyword evidence="4 6" id="KW-1133">Transmembrane helix</keyword>
<gene>
    <name evidence="8" type="ORF">CH364_15645</name>
</gene>
<dbReference type="InterPro" id="IPR020846">
    <property type="entry name" value="MFS_dom"/>
</dbReference>
<accession>A0A2N0AH57</accession>
<sequence length="399" mass="42769">MNTKQEYNQGQIVRFLMASFFGFLAGHLTNYSVILYAQDVWNADALAGIGFGLCFGVPLVLGWFAGAWCDSYSPQKLAQGAHLSFLIALGLLHLSSQMEGQISIFLFLLGAVFVGMGWSVLAPARMSLLGRLAGDRQVKLAVVFNILVMLGFGAAPPILAFCRKIHSWEMVHLTGIILFLIAMVLLLGIKTDGLGKSSSAWDRILRGVSYAKNHTLLKQTLLFSIVIYCSMGPVQVMMPRFAKGVLELGELERGFFLGGLALALLLGGGVSLKLAKQVGYGKMIFLAGLFCGLGFLGIGFSSIVWVSVLFLLFSGFGAGASISLIVAILQSEVTTEYRGRLVSLYTITSQVVPALSGLLSGLLLVKVSITAAVISAGTVITLVVILSAIRLETLRNYKV</sequence>
<evidence type="ECO:0000256" key="1">
    <source>
        <dbReference type="ARBA" id="ARBA00004651"/>
    </source>
</evidence>
<keyword evidence="3 6" id="KW-0812">Transmembrane</keyword>
<feature type="transmembrane region" description="Helical" evidence="6">
    <location>
        <begin position="171"/>
        <end position="189"/>
    </location>
</feature>
<comment type="caution">
    <text evidence="8">The sequence shown here is derived from an EMBL/GenBank/DDBJ whole genome shotgun (WGS) entry which is preliminary data.</text>
</comment>
<feature type="transmembrane region" description="Helical" evidence="6">
    <location>
        <begin position="341"/>
        <end position="363"/>
    </location>
</feature>
<evidence type="ECO:0000256" key="4">
    <source>
        <dbReference type="ARBA" id="ARBA00022989"/>
    </source>
</evidence>
<feature type="transmembrane region" description="Helical" evidence="6">
    <location>
        <begin position="142"/>
        <end position="159"/>
    </location>
</feature>
<dbReference type="SUPFAM" id="SSF103473">
    <property type="entry name" value="MFS general substrate transporter"/>
    <property type="match status" value="1"/>
</dbReference>
<feature type="transmembrane region" description="Helical" evidence="6">
    <location>
        <begin position="309"/>
        <end position="329"/>
    </location>
</feature>
<feature type="transmembrane region" description="Helical" evidence="6">
    <location>
        <begin position="45"/>
        <end position="65"/>
    </location>
</feature>
<dbReference type="PROSITE" id="PS50850">
    <property type="entry name" value="MFS"/>
    <property type="match status" value="1"/>
</dbReference>
<dbReference type="RefSeq" id="WP_100743584.1">
    <property type="nucleotide sequence ID" value="NZ_NPDW01000002.1"/>
</dbReference>
<keyword evidence="9" id="KW-1185">Reference proteome</keyword>
<feature type="transmembrane region" description="Helical" evidence="6">
    <location>
        <begin position="77"/>
        <end position="96"/>
    </location>
</feature>
<dbReference type="EMBL" id="NPDX01000005">
    <property type="protein sequence ID" value="PJZ83627.1"/>
    <property type="molecule type" value="Genomic_DNA"/>
</dbReference>
<evidence type="ECO:0000256" key="5">
    <source>
        <dbReference type="ARBA" id="ARBA00023136"/>
    </source>
</evidence>
<evidence type="ECO:0000313" key="8">
    <source>
        <dbReference type="EMBL" id="PJZ83627.1"/>
    </source>
</evidence>
<evidence type="ECO:0000313" key="9">
    <source>
        <dbReference type="Proteomes" id="UP000232145"/>
    </source>
</evidence>
<organism evidence="8 9">
    <name type="scientific">Leptospira harrisiae</name>
    <dbReference type="NCBI Taxonomy" id="2023189"/>
    <lineage>
        <taxon>Bacteria</taxon>
        <taxon>Pseudomonadati</taxon>
        <taxon>Spirochaetota</taxon>
        <taxon>Spirochaetia</taxon>
        <taxon>Leptospirales</taxon>
        <taxon>Leptospiraceae</taxon>
        <taxon>Leptospira</taxon>
    </lineage>
</organism>
<dbReference type="AlphaFoldDB" id="A0A2N0AH57"/>